<dbReference type="PROSITE" id="PS50934">
    <property type="entry name" value="SWIRM"/>
    <property type="match status" value="1"/>
</dbReference>
<feature type="domain" description="SANT" evidence="11">
    <location>
        <begin position="112"/>
        <end position="163"/>
    </location>
</feature>
<evidence type="ECO:0000256" key="6">
    <source>
        <dbReference type="ARBA" id="ARBA00032256"/>
    </source>
</evidence>
<accession>A0AAD9KBM8</accession>
<keyword evidence="4" id="KW-0804">Transcription</keyword>
<sequence>MRTVCTMEDAEEIDILGDFDYKSSVVLREEDPELPSNSVQLLPEFSQHPWLLDQGWSLDHCTDERSRAVIEKMLLEEQSYADGRVNKSEPTKFVKSYIKSLDIKGDKKVISHRKSCWSVEERTLFYQGYKFYGRRWSKIAELIPSKTHKQVKNYGLHFFKRKEPSLLDRLGLVSESHTTSQALTSKTNYSQRDALVKSGTSACASGLEQSEVVRIKKSDSDSESDIDVEVNSDDENVSQCLETSDRKLPDISRNSIDSSKQLSATCIVKQEIISDGDSYDSGPARACGTSYPEQGGSNATCKSDDHQPAGRLHPSNDCGDTNRDLSAILKIGKCFSLCKKGDSASSSSITGDSGNVTLETDHLEHEQNDNRLTAELLDSNVSTGEGEHMNDEEDTEQHSGEYAILSSDGQLVYLPNPECEVIISPEDISDQEREIHAEFFCGKNNTKTPERYMKIRNHIIDCWKKTQPAYLKKTAVRSGLRNCGDVNCMGRIHSYLEQIGAINFGCEQAQYNHPNRLMQLKPARGPNSKEMREKMKLIRLESMRPRKRRVRDSFGEWTDGRHVEGKTTEHRENKKSDVKSGPGKKYNPFVLIPCKKHNQNHPAPYIVSITTTALVVMDIHAHLVKTEVIGLLGGHYNKERCELAIMTAEPCDSLSTSMQCEMDPVSQTHASERLQLKGQSVVGWYHSHPLFDAQPSVRDMETQADFQNWFANEGNAFVGIIISPYNQNCFSLFSDVRCLAIEKENNQTDKPYEFEYQVLQSHVDVDGILLTVQKLADLYADYINKVQLSDQFRSYGSLTYLDKLLHSIKRYFIIGNSNNDDKKSMQKLEECIQQILH</sequence>
<proteinExistence type="inferred from homology"/>
<dbReference type="SUPFAM" id="SSF46689">
    <property type="entry name" value="Homeodomain-like"/>
    <property type="match status" value="2"/>
</dbReference>
<evidence type="ECO:0000256" key="7">
    <source>
        <dbReference type="SAM" id="MobiDB-lite"/>
    </source>
</evidence>
<dbReference type="GO" id="GO:0003677">
    <property type="term" value="F:DNA binding"/>
    <property type="evidence" value="ECO:0007669"/>
    <property type="project" value="UniProtKB-KW"/>
</dbReference>
<dbReference type="InterPro" id="IPR000555">
    <property type="entry name" value="JAMM/MPN+_dom"/>
</dbReference>
<evidence type="ECO:0000259" key="8">
    <source>
        <dbReference type="PROSITE" id="PS50090"/>
    </source>
</evidence>
<keyword evidence="14" id="KW-1185">Reference proteome</keyword>
<keyword evidence="3" id="KW-0238">DNA-binding</keyword>
<dbReference type="SUPFAM" id="SSF102712">
    <property type="entry name" value="JAB1/MPN domain"/>
    <property type="match status" value="1"/>
</dbReference>
<evidence type="ECO:0000256" key="2">
    <source>
        <dbReference type="ARBA" id="ARBA00023015"/>
    </source>
</evidence>
<reference evidence="13" key="1">
    <citation type="journal article" date="2023" name="Mol. Biol. Evol.">
        <title>Third-Generation Sequencing Reveals the Adaptive Role of the Epigenome in Three Deep-Sea Polychaetes.</title>
        <authorList>
            <person name="Perez M."/>
            <person name="Aroh O."/>
            <person name="Sun Y."/>
            <person name="Lan Y."/>
            <person name="Juniper S.K."/>
            <person name="Young C.R."/>
            <person name="Angers B."/>
            <person name="Qian P.Y."/>
        </authorList>
    </citation>
    <scope>NUCLEOTIDE SEQUENCE</scope>
    <source>
        <strain evidence="13">P08H-3</strain>
    </source>
</reference>
<dbReference type="AlphaFoldDB" id="A0AAD9KBM8"/>
<keyword evidence="5" id="KW-0539">Nucleus</keyword>
<comment type="similarity">
    <text evidence="1">Belongs to the peptidase M67A family. MYSM1 subfamily.</text>
</comment>
<dbReference type="InterPro" id="IPR007526">
    <property type="entry name" value="SWIRM"/>
</dbReference>
<dbReference type="Pfam" id="PF00249">
    <property type="entry name" value="Myb_DNA-binding"/>
    <property type="match status" value="1"/>
</dbReference>
<dbReference type="Gene3D" id="1.10.10.10">
    <property type="entry name" value="Winged helix-like DNA-binding domain superfamily/Winged helix DNA-binding domain"/>
    <property type="match status" value="1"/>
</dbReference>
<feature type="domain" description="SWIRM" evidence="10">
    <location>
        <begin position="414"/>
        <end position="513"/>
    </location>
</feature>
<dbReference type="InterPro" id="IPR017884">
    <property type="entry name" value="SANT_dom"/>
</dbReference>
<name>A0AAD9KBM8_9ANNE</name>
<evidence type="ECO:0000256" key="3">
    <source>
        <dbReference type="ARBA" id="ARBA00023125"/>
    </source>
</evidence>
<dbReference type="Gene3D" id="1.10.10.60">
    <property type="entry name" value="Homeodomain-like"/>
    <property type="match status" value="1"/>
</dbReference>
<dbReference type="InterPro" id="IPR017930">
    <property type="entry name" value="Myb_dom"/>
</dbReference>
<feature type="region of interest" description="Disordered" evidence="7">
    <location>
        <begin position="278"/>
        <end position="315"/>
    </location>
</feature>
<gene>
    <name evidence="13" type="ORF">LSH36_27g08050</name>
</gene>
<evidence type="ECO:0000259" key="10">
    <source>
        <dbReference type="PROSITE" id="PS50934"/>
    </source>
</evidence>
<keyword evidence="2" id="KW-0805">Transcription regulation</keyword>
<dbReference type="PROSITE" id="PS50090">
    <property type="entry name" value="MYB_LIKE"/>
    <property type="match status" value="1"/>
</dbReference>
<evidence type="ECO:0000259" key="11">
    <source>
        <dbReference type="PROSITE" id="PS51293"/>
    </source>
</evidence>
<dbReference type="FunFam" id="1.10.10.10:FF:000020">
    <property type="entry name" value="SWI/SNF complex subunit SMARCC2 isoform c"/>
    <property type="match status" value="1"/>
</dbReference>
<dbReference type="PROSITE" id="PS50249">
    <property type="entry name" value="MPN"/>
    <property type="match status" value="1"/>
</dbReference>
<dbReference type="EMBL" id="JAODUP010000027">
    <property type="protein sequence ID" value="KAK2167488.1"/>
    <property type="molecule type" value="Genomic_DNA"/>
</dbReference>
<feature type="region of interest" description="Disordered" evidence="7">
    <location>
        <begin position="558"/>
        <end position="582"/>
    </location>
</feature>
<evidence type="ECO:0000256" key="4">
    <source>
        <dbReference type="ARBA" id="ARBA00023163"/>
    </source>
</evidence>
<evidence type="ECO:0000313" key="14">
    <source>
        <dbReference type="Proteomes" id="UP001208570"/>
    </source>
</evidence>
<dbReference type="PROSITE" id="PS51293">
    <property type="entry name" value="SANT"/>
    <property type="match status" value="1"/>
</dbReference>
<protein>
    <recommendedName>
        <fullName evidence="6">Myb-like, SWIRM and MPN domain-containing protein 1</fullName>
    </recommendedName>
</protein>
<dbReference type="Proteomes" id="UP001208570">
    <property type="component" value="Unassembled WGS sequence"/>
</dbReference>
<evidence type="ECO:0000259" key="9">
    <source>
        <dbReference type="PROSITE" id="PS50249"/>
    </source>
</evidence>
<dbReference type="SMART" id="SM00717">
    <property type="entry name" value="SANT"/>
    <property type="match status" value="1"/>
</dbReference>
<comment type="caution">
    <text evidence="13">The sequence shown here is derived from an EMBL/GenBank/DDBJ whole genome shotgun (WGS) entry which is preliminary data.</text>
</comment>
<dbReference type="InterPro" id="IPR036388">
    <property type="entry name" value="WH-like_DNA-bd_sf"/>
</dbReference>
<evidence type="ECO:0000256" key="5">
    <source>
        <dbReference type="ARBA" id="ARBA00023242"/>
    </source>
</evidence>
<dbReference type="Pfam" id="PF01398">
    <property type="entry name" value="JAB"/>
    <property type="match status" value="1"/>
</dbReference>
<dbReference type="PANTHER" id="PTHR10410">
    <property type="entry name" value="EUKARYOTIC TRANSLATION INITIATION FACTOR 3 -RELATED"/>
    <property type="match status" value="1"/>
</dbReference>
<feature type="domain" description="Myb-like" evidence="8">
    <location>
        <begin position="109"/>
        <end position="159"/>
    </location>
</feature>
<evidence type="ECO:0000256" key="1">
    <source>
        <dbReference type="ARBA" id="ARBA00007194"/>
    </source>
</evidence>
<dbReference type="InterPro" id="IPR037518">
    <property type="entry name" value="MPN"/>
</dbReference>
<feature type="region of interest" description="Disordered" evidence="7">
    <location>
        <begin position="214"/>
        <end position="236"/>
    </location>
</feature>
<dbReference type="Pfam" id="PF04433">
    <property type="entry name" value="SWIRM"/>
    <property type="match status" value="1"/>
</dbReference>
<feature type="compositionally biased region" description="Polar residues" evidence="7">
    <location>
        <begin position="291"/>
        <end position="301"/>
    </location>
</feature>
<dbReference type="CDD" id="cd00167">
    <property type="entry name" value="SANT"/>
    <property type="match status" value="1"/>
</dbReference>
<feature type="domain" description="MPN" evidence="9">
    <location>
        <begin position="607"/>
        <end position="741"/>
    </location>
</feature>
<dbReference type="GO" id="GO:0008237">
    <property type="term" value="F:metallopeptidase activity"/>
    <property type="evidence" value="ECO:0007669"/>
    <property type="project" value="InterPro"/>
</dbReference>
<dbReference type="InterPro" id="IPR001005">
    <property type="entry name" value="SANT/Myb"/>
</dbReference>
<dbReference type="InterPro" id="IPR009057">
    <property type="entry name" value="Homeodomain-like_sf"/>
</dbReference>
<feature type="domain" description="HTH myb-type" evidence="12">
    <location>
        <begin position="111"/>
        <end position="163"/>
    </location>
</feature>
<organism evidence="13 14">
    <name type="scientific">Paralvinella palmiformis</name>
    <dbReference type="NCBI Taxonomy" id="53620"/>
    <lineage>
        <taxon>Eukaryota</taxon>
        <taxon>Metazoa</taxon>
        <taxon>Spiralia</taxon>
        <taxon>Lophotrochozoa</taxon>
        <taxon>Annelida</taxon>
        <taxon>Polychaeta</taxon>
        <taxon>Sedentaria</taxon>
        <taxon>Canalipalpata</taxon>
        <taxon>Terebellida</taxon>
        <taxon>Terebelliformia</taxon>
        <taxon>Alvinellidae</taxon>
        <taxon>Paralvinella</taxon>
    </lineage>
</organism>
<dbReference type="InterPro" id="IPR050242">
    <property type="entry name" value="JAMM_MPN+_peptidase_M67A"/>
</dbReference>
<dbReference type="GO" id="GO:0005634">
    <property type="term" value="C:nucleus"/>
    <property type="evidence" value="ECO:0007669"/>
    <property type="project" value="UniProtKB-ARBA"/>
</dbReference>
<feature type="compositionally biased region" description="Basic and acidic residues" evidence="7">
    <location>
        <begin position="558"/>
        <end position="578"/>
    </location>
</feature>
<dbReference type="Gene3D" id="3.40.140.10">
    <property type="entry name" value="Cytidine Deaminase, domain 2"/>
    <property type="match status" value="1"/>
</dbReference>
<dbReference type="PROSITE" id="PS51294">
    <property type="entry name" value="HTH_MYB"/>
    <property type="match status" value="1"/>
</dbReference>
<evidence type="ECO:0000313" key="13">
    <source>
        <dbReference type="EMBL" id="KAK2167488.1"/>
    </source>
</evidence>
<feature type="compositionally biased region" description="Acidic residues" evidence="7">
    <location>
        <begin position="221"/>
        <end position="236"/>
    </location>
</feature>
<evidence type="ECO:0000259" key="12">
    <source>
        <dbReference type="PROSITE" id="PS51294"/>
    </source>
</evidence>